<dbReference type="AlphaFoldDB" id="A0AAV9U034"/>
<proteinExistence type="predicted"/>
<comment type="caution">
    <text evidence="2">The sequence shown here is derived from an EMBL/GenBank/DDBJ whole genome shotgun (WGS) entry which is preliminary data.</text>
</comment>
<dbReference type="EMBL" id="JAVHNQ010000017">
    <property type="protein sequence ID" value="KAK6330543.1"/>
    <property type="molecule type" value="Genomic_DNA"/>
</dbReference>
<keyword evidence="1" id="KW-0812">Transmembrane</keyword>
<feature type="transmembrane region" description="Helical" evidence="1">
    <location>
        <begin position="84"/>
        <end position="108"/>
    </location>
</feature>
<keyword evidence="1" id="KW-1133">Transmembrane helix</keyword>
<protein>
    <submittedName>
        <fullName evidence="2">Uncharacterized protein</fullName>
    </submittedName>
</protein>
<gene>
    <name evidence="2" type="ORF">TWF696_003429</name>
</gene>
<dbReference type="Proteomes" id="UP001375240">
    <property type="component" value="Unassembled WGS sequence"/>
</dbReference>
<feature type="transmembrane region" description="Helical" evidence="1">
    <location>
        <begin position="129"/>
        <end position="154"/>
    </location>
</feature>
<keyword evidence="3" id="KW-1185">Reference proteome</keyword>
<accession>A0AAV9U034</accession>
<keyword evidence="1" id="KW-0472">Membrane</keyword>
<reference evidence="2 3" key="1">
    <citation type="submission" date="2019-10" db="EMBL/GenBank/DDBJ databases">
        <authorList>
            <person name="Palmer J.M."/>
        </authorList>
    </citation>
    <scope>NUCLEOTIDE SEQUENCE [LARGE SCALE GENOMIC DNA]</scope>
    <source>
        <strain evidence="2 3">TWF696</strain>
    </source>
</reference>
<feature type="transmembrane region" description="Helical" evidence="1">
    <location>
        <begin position="160"/>
        <end position="181"/>
    </location>
</feature>
<evidence type="ECO:0000256" key="1">
    <source>
        <dbReference type="SAM" id="Phobius"/>
    </source>
</evidence>
<evidence type="ECO:0000313" key="2">
    <source>
        <dbReference type="EMBL" id="KAK6330543.1"/>
    </source>
</evidence>
<sequence length="197" mass="20814">MAKNLSGDEPELATNNSDVGLKAKEQAFITWMGSYLDTISVVAGLGSSITFSVIVSEIVDPEALGGNLTGLKPGAVFNLDQVRLIITLGWCVFTVSVGIAIFAKVLFIDPVAQRNIEQNMKSSFFRCQLGVVLFLLNMLPPVAFTLISLAVTAYVPTVGWIATGFSGIAALLALVMSIGVVDIGPSIPRLLNDIATP</sequence>
<name>A0AAV9U034_9PEZI</name>
<evidence type="ECO:0000313" key="3">
    <source>
        <dbReference type="Proteomes" id="UP001375240"/>
    </source>
</evidence>
<organism evidence="2 3">
    <name type="scientific">Orbilia brochopaga</name>
    <dbReference type="NCBI Taxonomy" id="3140254"/>
    <lineage>
        <taxon>Eukaryota</taxon>
        <taxon>Fungi</taxon>
        <taxon>Dikarya</taxon>
        <taxon>Ascomycota</taxon>
        <taxon>Pezizomycotina</taxon>
        <taxon>Orbiliomycetes</taxon>
        <taxon>Orbiliales</taxon>
        <taxon>Orbiliaceae</taxon>
        <taxon>Orbilia</taxon>
    </lineage>
</organism>